<feature type="chain" id="PRO_5026347038" evidence="1">
    <location>
        <begin position="24"/>
        <end position="242"/>
    </location>
</feature>
<dbReference type="InterPro" id="IPR052022">
    <property type="entry name" value="26kDa_periplasmic_antigen"/>
</dbReference>
<dbReference type="InterPro" id="IPR007497">
    <property type="entry name" value="SIMPL/DUF541"/>
</dbReference>
<reference evidence="2 3" key="1">
    <citation type="submission" date="2019-12" db="EMBL/GenBank/DDBJ databases">
        <title>Genomic-based taxomic classification of the family Erythrobacteraceae.</title>
        <authorList>
            <person name="Xu L."/>
        </authorList>
    </citation>
    <scope>NUCLEOTIDE SEQUENCE [LARGE SCALE GENOMIC DNA]</scope>
    <source>
        <strain evidence="2 3">100921-2</strain>
    </source>
</reference>
<dbReference type="PANTHER" id="PTHR34387">
    <property type="entry name" value="SLR1258 PROTEIN"/>
    <property type="match status" value="1"/>
</dbReference>
<dbReference type="EMBL" id="WTZA01000001">
    <property type="protein sequence ID" value="MXO74444.1"/>
    <property type="molecule type" value="Genomic_DNA"/>
</dbReference>
<dbReference type="Gene3D" id="3.30.70.2970">
    <property type="entry name" value="Protein of unknown function (DUF541), domain 2"/>
    <property type="match status" value="1"/>
</dbReference>
<organism evidence="2 3">
    <name type="scientific">Tsuneonella aeria</name>
    <dbReference type="NCBI Taxonomy" id="1837929"/>
    <lineage>
        <taxon>Bacteria</taxon>
        <taxon>Pseudomonadati</taxon>
        <taxon>Pseudomonadota</taxon>
        <taxon>Alphaproteobacteria</taxon>
        <taxon>Sphingomonadales</taxon>
        <taxon>Erythrobacteraceae</taxon>
        <taxon>Tsuneonella</taxon>
    </lineage>
</organism>
<evidence type="ECO:0000313" key="3">
    <source>
        <dbReference type="Proteomes" id="UP000439522"/>
    </source>
</evidence>
<sequence length="242" mass="25294">MNRQSLAIAAAAASAAVAVPAAASGAEVQVTSQGPLVELSVTETVKARPDIAEVSAGVTTQAPTAVEAMRANAQAMDKVVQRIRALGIAADDVQTTGINLGAQYDYDQTAQRQVFRGYQASNRVSVTLRDVKRTGPVLDALVAAGATDIGGPSFSIDDDSAPRAQARKAAFDRAQAQATEYARWAGYTGVRLLSISENVSPVRPMPYERAMVASQMDAKATPVEPGLVGTTVNVAVTFEMTR</sequence>
<keyword evidence="1" id="KW-0732">Signal</keyword>
<dbReference type="RefSeq" id="WP_160610202.1">
    <property type="nucleotide sequence ID" value="NZ_WTZA01000001.1"/>
</dbReference>
<proteinExistence type="predicted"/>
<name>A0A6I4TCE5_9SPHN</name>
<protein>
    <submittedName>
        <fullName evidence="2">DUF541 domain-containing protein</fullName>
    </submittedName>
</protein>
<dbReference type="AlphaFoldDB" id="A0A6I4TCE5"/>
<keyword evidence="3" id="KW-1185">Reference proteome</keyword>
<dbReference type="GO" id="GO:0006974">
    <property type="term" value="P:DNA damage response"/>
    <property type="evidence" value="ECO:0007669"/>
    <property type="project" value="TreeGrafter"/>
</dbReference>
<dbReference type="Proteomes" id="UP000439522">
    <property type="component" value="Unassembled WGS sequence"/>
</dbReference>
<dbReference type="Pfam" id="PF04402">
    <property type="entry name" value="SIMPL"/>
    <property type="match status" value="1"/>
</dbReference>
<feature type="signal peptide" evidence="1">
    <location>
        <begin position="1"/>
        <end position="23"/>
    </location>
</feature>
<dbReference type="Gene3D" id="3.30.110.170">
    <property type="entry name" value="Protein of unknown function (DUF541), domain 1"/>
    <property type="match status" value="1"/>
</dbReference>
<gene>
    <name evidence="2" type="ORF">GRI40_04300</name>
</gene>
<comment type="caution">
    <text evidence="2">The sequence shown here is derived from an EMBL/GenBank/DDBJ whole genome shotgun (WGS) entry which is preliminary data.</text>
</comment>
<dbReference type="OrthoDB" id="9813144at2"/>
<accession>A0A6I4TCE5</accession>
<dbReference type="PANTHER" id="PTHR34387:SF1">
    <property type="entry name" value="PERIPLASMIC IMMUNOGENIC PROTEIN"/>
    <property type="match status" value="1"/>
</dbReference>
<evidence type="ECO:0000256" key="1">
    <source>
        <dbReference type="SAM" id="SignalP"/>
    </source>
</evidence>
<evidence type="ECO:0000313" key="2">
    <source>
        <dbReference type="EMBL" id="MXO74444.1"/>
    </source>
</evidence>